<evidence type="ECO:0000313" key="4">
    <source>
        <dbReference type="EMBL" id="MBB2893223.1"/>
    </source>
</evidence>
<dbReference type="RefSeq" id="WP_183321563.1">
    <property type="nucleotide sequence ID" value="NZ_JACHVQ010000002.1"/>
</dbReference>
<gene>
    <name evidence="4" type="ORF">FHU39_003241</name>
</gene>
<reference evidence="4 5" key="1">
    <citation type="submission" date="2020-08" db="EMBL/GenBank/DDBJ databases">
        <title>Sequencing the genomes of 1000 actinobacteria strains.</title>
        <authorList>
            <person name="Klenk H.-P."/>
        </authorList>
    </citation>
    <scope>NUCLEOTIDE SEQUENCE [LARGE SCALE GENOMIC DNA]</scope>
    <source>
        <strain evidence="4 5">DSM 105369</strain>
    </source>
</reference>
<feature type="domain" description="LytR/CpsA/Psr regulator C-terminal" evidence="3">
    <location>
        <begin position="56"/>
        <end position="140"/>
    </location>
</feature>
<keyword evidence="2" id="KW-0732">Signal</keyword>
<proteinExistence type="predicted"/>
<dbReference type="AlphaFoldDB" id="A0A839NAI4"/>
<sequence length="271" mass="28340">MGLTGTRAVGVAAAVALALPLLAGCTSSGPDRAATSSCSASIATPTMKIPLSSIHANVWNASGETGMAATVSSQLRWRGVQIIATGNDPSAEKAPKYAIIRYGANGRQIALTLAEQVQHAKLEQDDRTDPSVDVVIGLKFALVPVPPPPPSKITINVLNAYVIPGTATDIATEMRKRGFHVDKIGNDTSHFYPDHAVIVRYGAKGEPAARRVALQFNDVRMVQDNRKSSTVDVVIGSKWTDKAVVPAARATPKPTSPSPTATCAPATSAAR</sequence>
<accession>A0A839NAI4</accession>
<dbReference type="EMBL" id="JACHVQ010000002">
    <property type="protein sequence ID" value="MBB2893223.1"/>
    <property type="molecule type" value="Genomic_DNA"/>
</dbReference>
<comment type="caution">
    <text evidence="4">The sequence shown here is derived from an EMBL/GenBank/DDBJ whole genome shotgun (WGS) entry which is preliminary data.</text>
</comment>
<feature type="region of interest" description="Disordered" evidence="1">
    <location>
        <begin position="247"/>
        <end position="271"/>
    </location>
</feature>
<name>A0A839NAI4_9MICO</name>
<dbReference type="InterPro" id="IPR027381">
    <property type="entry name" value="LytR/CpsA/Psr_C"/>
</dbReference>
<feature type="domain" description="LytR/CpsA/Psr regulator C-terminal" evidence="3">
    <location>
        <begin position="153"/>
        <end position="239"/>
    </location>
</feature>
<protein>
    <recommendedName>
        <fullName evidence="3">LytR/CpsA/Psr regulator C-terminal domain-containing protein</fullName>
    </recommendedName>
</protein>
<dbReference type="PROSITE" id="PS51257">
    <property type="entry name" value="PROKAR_LIPOPROTEIN"/>
    <property type="match status" value="1"/>
</dbReference>
<dbReference type="Proteomes" id="UP000559182">
    <property type="component" value="Unassembled WGS sequence"/>
</dbReference>
<dbReference type="Gene3D" id="3.30.70.2390">
    <property type="match status" value="2"/>
</dbReference>
<dbReference type="Pfam" id="PF13399">
    <property type="entry name" value="LytR_C"/>
    <property type="match status" value="2"/>
</dbReference>
<organism evidence="4 5">
    <name type="scientific">Flexivirga oryzae</name>
    <dbReference type="NCBI Taxonomy" id="1794944"/>
    <lineage>
        <taxon>Bacteria</taxon>
        <taxon>Bacillati</taxon>
        <taxon>Actinomycetota</taxon>
        <taxon>Actinomycetes</taxon>
        <taxon>Micrococcales</taxon>
        <taxon>Dermacoccaceae</taxon>
        <taxon>Flexivirga</taxon>
    </lineage>
</organism>
<keyword evidence="5" id="KW-1185">Reference proteome</keyword>
<feature type="chain" id="PRO_5038669927" description="LytR/CpsA/Psr regulator C-terminal domain-containing protein" evidence="2">
    <location>
        <begin position="24"/>
        <end position="271"/>
    </location>
</feature>
<feature type="signal peptide" evidence="2">
    <location>
        <begin position="1"/>
        <end position="23"/>
    </location>
</feature>
<evidence type="ECO:0000313" key="5">
    <source>
        <dbReference type="Proteomes" id="UP000559182"/>
    </source>
</evidence>
<evidence type="ECO:0000256" key="1">
    <source>
        <dbReference type="SAM" id="MobiDB-lite"/>
    </source>
</evidence>
<evidence type="ECO:0000259" key="3">
    <source>
        <dbReference type="Pfam" id="PF13399"/>
    </source>
</evidence>
<evidence type="ECO:0000256" key="2">
    <source>
        <dbReference type="SAM" id="SignalP"/>
    </source>
</evidence>